<sequence>MEDDYYYDDDGGYDEYYDNSADEVVDVDPLEVKYVDGKSFMQSNVGESLRCLQEVMTEDNEHGKWTFKALRMLARASRIAKKYDAMTDYYTRVVHFTHPDIGAAAVAKAMLKFTEESQQVPAEWRGRTLHVTLEVATAQPESYRDVIVPTLLRRATLFVEEAKYEEALLDLQAALQKCDESGVTTAQVNTNSVYHIRSLQLTVYRKLSRYAELRRAYYELDRVQAALPSLRMIGSVMESAGHLFLHDADWAAAHRAFSLALRCHTESGCAQQYSVIKYIVLAAIMDGTPTDVFAQEETLANHSSVRPVRALWQAFIALDISTFLHVLRAPANAVCFTKDAEFAPYVEPMMFQLRTNYLISYSKSFGTLSLLELGARLQLQEQPCKELCTSAILLGLIDARIDDSRKLLLFQRASRTVPSSVAVLRDLSGMTSELCCMYR</sequence>
<dbReference type="InterPro" id="IPR036390">
    <property type="entry name" value="WH_DNA-bd_sf"/>
</dbReference>
<dbReference type="InterPro" id="IPR050871">
    <property type="entry name" value="26S_Proteasome/COP9_Components"/>
</dbReference>
<feature type="domain" description="PCI" evidence="1">
    <location>
        <begin position="251"/>
        <end position="415"/>
    </location>
</feature>
<keyword evidence="3" id="KW-1185">Reference proteome</keyword>
<evidence type="ECO:0000259" key="1">
    <source>
        <dbReference type="PROSITE" id="PS50250"/>
    </source>
</evidence>
<dbReference type="EMBL" id="CP009394">
    <property type="protein sequence ID" value="AIN99093.1"/>
    <property type="molecule type" value="Genomic_DNA"/>
</dbReference>
<dbReference type="PROSITE" id="PS50250">
    <property type="entry name" value="PCI"/>
    <property type="match status" value="1"/>
</dbReference>
<evidence type="ECO:0000313" key="3">
    <source>
        <dbReference type="Proteomes" id="UP000063063"/>
    </source>
</evidence>
<gene>
    <name evidence="2" type="ORF">LPMP_252300</name>
</gene>
<dbReference type="VEuPathDB" id="TriTrypDB:LPAL13_250025100"/>
<dbReference type="AlphaFoldDB" id="A0A088RSZ7"/>
<dbReference type="Gene3D" id="1.25.40.570">
    <property type="match status" value="1"/>
</dbReference>
<proteinExistence type="predicted"/>
<reference evidence="2 3" key="1">
    <citation type="journal article" date="2015" name="Sci. Rep.">
        <title>The genome of Leishmania panamensis: insights into genomics of the L. (Viannia) subgenus.</title>
        <authorList>
            <person name="Llanes A."/>
            <person name="Restrepo C.M."/>
            <person name="Vecchio G.D."/>
            <person name="Anguizola F.J."/>
            <person name="Lleonart R."/>
        </authorList>
    </citation>
    <scope>NUCLEOTIDE SEQUENCE [LARGE SCALE GENOMIC DNA]</scope>
    <source>
        <strain evidence="2 3">MHOM/PA/94/PSC-1</strain>
    </source>
</reference>
<dbReference type="eggNOG" id="KOG1464">
    <property type="taxonomic scope" value="Eukaryota"/>
</dbReference>
<dbReference type="SUPFAM" id="SSF46785">
    <property type="entry name" value="Winged helix' DNA-binding domain"/>
    <property type="match status" value="1"/>
</dbReference>
<accession>A0A088RSZ7</accession>
<dbReference type="Pfam" id="PF01399">
    <property type="entry name" value="PCI"/>
    <property type="match status" value="1"/>
</dbReference>
<dbReference type="PANTHER" id="PTHR10678">
    <property type="entry name" value="26S PROTEASOME NON-ATPASE REGULATORY SUBUNIT 11/COP9 SIGNALOSOME COMPLEX SUBUNIT 2"/>
    <property type="match status" value="1"/>
</dbReference>
<keyword evidence="2" id="KW-0647">Proteasome</keyword>
<dbReference type="InterPro" id="IPR000717">
    <property type="entry name" value="PCI_dom"/>
</dbReference>
<dbReference type="GeneID" id="22575878"/>
<protein>
    <submittedName>
        <fullName evidence="2">Proteasome component protein, putative</fullName>
    </submittedName>
</protein>
<dbReference type="OrthoDB" id="194139at2759"/>
<dbReference type="KEGG" id="lpan:LPMP_252300"/>
<dbReference type="Proteomes" id="UP000063063">
    <property type="component" value="Chromosome 25"/>
</dbReference>
<dbReference type="VEuPathDB" id="TriTrypDB:LPMP_252300"/>
<dbReference type="RefSeq" id="XP_010699800.1">
    <property type="nucleotide sequence ID" value="XM_010701498.1"/>
</dbReference>
<name>A0A088RSZ7_LEIPA</name>
<organism evidence="2 3">
    <name type="scientific">Leishmania panamensis</name>
    <dbReference type="NCBI Taxonomy" id="5679"/>
    <lineage>
        <taxon>Eukaryota</taxon>
        <taxon>Discoba</taxon>
        <taxon>Euglenozoa</taxon>
        <taxon>Kinetoplastea</taxon>
        <taxon>Metakinetoplastina</taxon>
        <taxon>Trypanosomatida</taxon>
        <taxon>Trypanosomatidae</taxon>
        <taxon>Leishmaniinae</taxon>
        <taxon>Leishmania</taxon>
        <taxon>Leishmania guyanensis species complex</taxon>
    </lineage>
</organism>
<evidence type="ECO:0000313" key="2">
    <source>
        <dbReference type="EMBL" id="AIN99093.1"/>
    </source>
</evidence>